<comment type="caution">
    <text evidence="1">The sequence shown here is derived from an EMBL/GenBank/DDBJ whole genome shotgun (WGS) entry which is preliminary data.</text>
</comment>
<dbReference type="RefSeq" id="WP_154236419.1">
    <property type="nucleotide sequence ID" value="NZ_CPXJ01000060.1"/>
</dbReference>
<accession>A0ABP1YBV4</accession>
<name>A0ABP1YBV4_YEREN</name>
<dbReference type="EMBL" id="CPXJ01000060">
    <property type="protein sequence ID" value="CNE47516.1"/>
    <property type="molecule type" value="Genomic_DNA"/>
</dbReference>
<gene>
    <name evidence="1" type="ORF">ERS137959_03878</name>
</gene>
<dbReference type="Proteomes" id="UP000041601">
    <property type="component" value="Unassembled WGS sequence"/>
</dbReference>
<sequence length="78" mass="8797">MSGNQTQNIISSGERMVLSTPLTEFDPYEISLIYKDGSFLLIKFNNAESVTHSQLERLNKFNSEAVSKIEEILKCKLG</sequence>
<evidence type="ECO:0000313" key="1">
    <source>
        <dbReference type="EMBL" id="CNE47516.1"/>
    </source>
</evidence>
<keyword evidence="2" id="KW-1185">Reference proteome</keyword>
<evidence type="ECO:0000313" key="2">
    <source>
        <dbReference type="Proteomes" id="UP000041601"/>
    </source>
</evidence>
<proteinExistence type="predicted"/>
<organism evidence="1 2">
    <name type="scientific">Yersinia enterocolitica</name>
    <dbReference type="NCBI Taxonomy" id="630"/>
    <lineage>
        <taxon>Bacteria</taxon>
        <taxon>Pseudomonadati</taxon>
        <taxon>Pseudomonadota</taxon>
        <taxon>Gammaproteobacteria</taxon>
        <taxon>Enterobacterales</taxon>
        <taxon>Yersiniaceae</taxon>
        <taxon>Yersinia</taxon>
    </lineage>
</organism>
<protein>
    <submittedName>
        <fullName evidence="1">Uncharacterized protein</fullName>
    </submittedName>
</protein>
<reference evidence="1 2" key="1">
    <citation type="submission" date="2015-03" db="EMBL/GenBank/DDBJ databases">
        <authorList>
            <consortium name="Pathogen Informatics"/>
            <person name="Murphy D."/>
        </authorList>
    </citation>
    <scope>NUCLEOTIDE SEQUENCE [LARGE SCALE GENOMIC DNA]</scope>
    <source>
        <strain evidence="1 2">IP05342</strain>
    </source>
</reference>